<dbReference type="Gene3D" id="1.10.10.60">
    <property type="entry name" value="Homeodomain-like"/>
    <property type="match status" value="1"/>
</dbReference>
<dbReference type="PANTHER" id="PTHR46796">
    <property type="entry name" value="HTH-TYPE TRANSCRIPTIONAL ACTIVATOR RHAS-RELATED"/>
    <property type="match status" value="1"/>
</dbReference>
<dbReference type="InterPro" id="IPR050204">
    <property type="entry name" value="AraC_XylS_family_regulators"/>
</dbReference>
<proteinExistence type="predicted"/>
<keyword evidence="1" id="KW-0805">Transcription regulation</keyword>
<evidence type="ECO:0000256" key="3">
    <source>
        <dbReference type="ARBA" id="ARBA00023163"/>
    </source>
</evidence>
<keyword evidence="2" id="KW-0238">DNA-binding</keyword>
<protein>
    <recommendedName>
        <fullName evidence="4">HTH araC/xylS-type domain-containing protein</fullName>
    </recommendedName>
</protein>
<dbReference type="InterPro" id="IPR009057">
    <property type="entry name" value="Homeodomain-like_sf"/>
</dbReference>
<dbReference type="STRING" id="1428644.BIV57_15840"/>
<comment type="caution">
    <text evidence="5">The sequence shown here is derived from an EMBL/GenBank/DDBJ whole genome shotgun (WGS) entry which is preliminary data.</text>
</comment>
<evidence type="ECO:0000256" key="2">
    <source>
        <dbReference type="ARBA" id="ARBA00023125"/>
    </source>
</evidence>
<dbReference type="EMBL" id="MLCF01000088">
    <property type="protein sequence ID" value="OIV36523.1"/>
    <property type="molecule type" value="Genomic_DNA"/>
</dbReference>
<evidence type="ECO:0000313" key="5">
    <source>
        <dbReference type="EMBL" id="OIV36523.1"/>
    </source>
</evidence>
<dbReference type="Proteomes" id="UP000243342">
    <property type="component" value="Unassembled WGS sequence"/>
</dbReference>
<name>A0A1J7BCV7_9ACTN</name>
<sequence>MAVGTPHARLRPGVLAYHGYRLSMARPRPRLELPDGVATLLLSFAGNPVVVTSPTGAFEQREYTSMIAGLRTGPRLGTHDGRLFGMDITMAPWLAHRLMRVRMDELADVGLDPAEVAGRWVERLRDRLAEAPGWAARFAVLDEELTARLTEDAAPASVPDRRVVWAFQTLAHSGGRVRIGRLADRLGWTDRQLQKRFRDGIGLPPKGVARVARLQHAMRLLEEGLRGAAVAEECGFFDQAHFNREFRAMTGLAPGKFLEGRRSAEAATRSGGQVDRVQGEVTSLLL</sequence>
<feature type="domain" description="HTH araC/xylS-type" evidence="4">
    <location>
        <begin position="160"/>
        <end position="260"/>
    </location>
</feature>
<dbReference type="Pfam" id="PF12833">
    <property type="entry name" value="HTH_18"/>
    <property type="match status" value="1"/>
</dbReference>
<keyword evidence="3" id="KW-0804">Transcription</keyword>
<evidence type="ECO:0000313" key="6">
    <source>
        <dbReference type="Proteomes" id="UP000243342"/>
    </source>
</evidence>
<evidence type="ECO:0000259" key="4">
    <source>
        <dbReference type="PROSITE" id="PS01124"/>
    </source>
</evidence>
<organism evidence="5 6">
    <name type="scientific">Mangrovactinospora gilvigrisea</name>
    <dbReference type="NCBI Taxonomy" id="1428644"/>
    <lineage>
        <taxon>Bacteria</taxon>
        <taxon>Bacillati</taxon>
        <taxon>Actinomycetota</taxon>
        <taxon>Actinomycetes</taxon>
        <taxon>Kitasatosporales</taxon>
        <taxon>Streptomycetaceae</taxon>
        <taxon>Mangrovactinospora</taxon>
    </lineage>
</organism>
<keyword evidence="6" id="KW-1185">Reference proteome</keyword>
<dbReference type="InterPro" id="IPR018060">
    <property type="entry name" value="HTH_AraC"/>
</dbReference>
<accession>A0A1J7BCV7</accession>
<dbReference type="PANTHER" id="PTHR46796:SF15">
    <property type="entry name" value="BLL1074 PROTEIN"/>
    <property type="match status" value="1"/>
</dbReference>
<dbReference type="GO" id="GO:0003700">
    <property type="term" value="F:DNA-binding transcription factor activity"/>
    <property type="evidence" value="ECO:0007669"/>
    <property type="project" value="InterPro"/>
</dbReference>
<dbReference type="SMART" id="SM00342">
    <property type="entry name" value="HTH_ARAC"/>
    <property type="match status" value="1"/>
</dbReference>
<dbReference type="PROSITE" id="PS01124">
    <property type="entry name" value="HTH_ARAC_FAMILY_2"/>
    <property type="match status" value="1"/>
</dbReference>
<dbReference type="AlphaFoldDB" id="A0A1J7BCV7"/>
<gene>
    <name evidence="5" type="ORF">BIV57_15840</name>
</gene>
<reference evidence="5 6" key="1">
    <citation type="submission" date="2016-10" db="EMBL/GenBank/DDBJ databases">
        <title>Genome sequence of Streptomyces gilvigriseus MUSC 26.</title>
        <authorList>
            <person name="Lee L.-H."/>
            <person name="Ser H.-L."/>
        </authorList>
    </citation>
    <scope>NUCLEOTIDE SEQUENCE [LARGE SCALE GENOMIC DNA]</scope>
    <source>
        <strain evidence="5 6">MUSC 26</strain>
    </source>
</reference>
<evidence type="ECO:0000256" key="1">
    <source>
        <dbReference type="ARBA" id="ARBA00023015"/>
    </source>
</evidence>
<dbReference type="SUPFAM" id="SSF46689">
    <property type="entry name" value="Homeodomain-like"/>
    <property type="match status" value="1"/>
</dbReference>
<dbReference type="GO" id="GO:0043565">
    <property type="term" value="F:sequence-specific DNA binding"/>
    <property type="evidence" value="ECO:0007669"/>
    <property type="project" value="InterPro"/>
</dbReference>